<dbReference type="Proteomes" id="UP000262477">
    <property type="component" value="Unassembled WGS sequence"/>
</dbReference>
<evidence type="ECO:0000313" key="2">
    <source>
        <dbReference type="EMBL" id="REK85610.1"/>
    </source>
</evidence>
<dbReference type="InterPro" id="IPR012341">
    <property type="entry name" value="6hp_glycosidase-like_sf"/>
</dbReference>
<organism evidence="2 3">
    <name type="scientific">Streptomyces inhibens</name>
    <dbReference type="NCBI Taxonomy" id="2293571"/>
    <lineage>
        <taxon>Bacteria</taxon>
        <taxon>Bacillati</taxon>
        <taxon>Actinomycetota</taxon>
        <taxon>Actinomycetes</taxon>
        <taxon>Kitasatosporales</taxon>
        <taxon>Streptomycetaceae</taxon>
        <taxon>Streptomyces</taxon>
    </lineage>
</organism>
<feature type="chain" id="PRO_5016928369" description="CBM6 domain-containing protein" evidence="1">
    <location>
        <begin position="30"/>
        <end position="665"/>
    </location>
</feature>
<feature type="signal peptide" evidence="1">
    <location>
        <begin position="1"/>
        <end position="29"/>
    </location>
</feature>
<dbReference type="GO" id="GO:0005975">
    <property type="term" value="P:carbohydrate metabolic process"/>
    <property type="evidence" value="ECO:0007669"/>
    <property type="project" value="InterPro"/>
</dbReference>
<proteinExistence type="predicted"/>
<dbReference type="EMBL" id="QUAC01000423">
    <property type="protein sequence ID" value="REK85610.1"/>
    <property type="molecule type" value="Genomic_DNA"/>
</dbReference>
<dbReference type="SUPFAM" id="SSF49785">
    <property type="entry name" value="Galactose-binding domain-like"/>
    <property type="match status" value="1"/>
</dbReference>
<dbReference type="InterPro" id="IPR008979">
    <property type="entry name" value="Galactose-bd-like_sf"/>
</dbReference>
<dbReference type="SUPFAM" id="SSF48208">
    <property type="entry name" value="Six-hairpin glycosidases"/>
    <property type="match status" value="1"/>
</dbReference>
<evidence type="ECO:0000256" key="1">
    <source>
        <dbReference type="SAM" id="SignalP"/>
    </source>
</evidence>
<dbReference type="InterPro" id="IPR008928">
    <property type="entry name" value="6-hairpin_glycosidase_sf"/>
</dbReference>
<comment type="caution">
    <text evidence="2">The sequence shown here is derived from an EMBL/GenBank/DDBJ whole genome shotgun (WGS) entry which is preliminary data.</text>
</comment>
<protein>
    <recommendedName>
        <fullName evidence="4">CBM6 domain-containing protein</fullName>
    </recommendedName>
</protein>
<sequence length="665" mass="71452">MRRSRLSLLSACALLATLAPLTLCAPASATAPVERGGLRTTAMAPAPLTVVNPGFEQGQEGWQFTSGTGVATNLPHGGTRLIYLDSGAGKKVSQTVTASGRGTYDISAWIATGGANGTYVARVNGTVAASRILPSASNYRRYTLSRIALAQGDKLEIAFESGDGWVNADDLMVSPSSPADPKVSSSDPKIVEMFDWSKRKANSWVHLPGTQGPLNVDEHNTSGSGTGTYAPSYWAGYANRSGYYSRDMAHQLAGAGVLGLSAENKAMLRSYAASATAEHKYYPVWALNFDARTYLSIDYGSPTSFVREVPATFELVQKAAEAYRWSGDGAYVNDPAMWDFYRHATNEFIALHDGLKDNGSVKVAEGTGQGIFQGTASYNEQSGEPLAEAGDAIGSQYQAYLAMASLARGKGDRTLAATYDKKAQDLKTYFNSTWSGTGSAGNMVRGYTTDGRALTGWGMENSWFMPLKQIIDPGARREAYLDYIDQQASGSGKPSNIEAITYLPDTFFKNNRSDTAWKWMKYVYDQKDIQHVNAKQGTNGDYPEVSFTLLGQTVEGLMGVAPNAPAHALTTQSRLPSGMDWLKIDDLRIGANTFSLRHDGSTKSMLTHTSGASAYTWEARFPGAHSTITVDGVPWPARTKVVDGTTYTYATPTVAPGRTVTVQVG</sequence>
<gene>
    <name evidence="2" type="ORF">DY245_37065</name>
</gene>
<dbReference type="RefSeq" id="WP_128511475.1">
    <property type="nucleotide sequence ID" value="NZ_QUAC01000423.1"/>
</dbReference>
<keyword evidence="3" id="KW-1185">Reference proteome</keyword>
<reference evidence="2 3" key="1">
    <citation type="submission" date="2018-08" db="EMBL/GenBank/DDBJ databases">
        <title>Streptomyces NEAU-D10 sp. nov., a novel Actinomycete isolated from soil.</title>
        <authorList>
            <person name="Jin L."/>
        </authorList>
    </citation>
    <scope>NUCLEOTIDE SEQUENCE [LARGE SCALE GENOMIC DNA]</scope>
    <source>
        <strain evidence="2 3">NEAU-D10</strain>
    </source>
</reference>
<name>A0A371PSZ5_STRIH</name>
<dbReference type="AlphaFoldDB" id="A0A371PSZ5"/>
<evidence type="ECO:0000313" key="3">
    <source>
        <dbReference type="Proteomes" id="UP000262477"/>
    </source>
</evidence>
<dbReference type="Gene3D" id="1.50.10.10">
    <property type="match status" value="1"/>
</dbReference>
<keyword evidence="1" id="KW-0732">Signal</keyword>
<accession>A0A371PSZ5</accession>
<evidence type="ECO:0008006" key="4">
    <source>
        <dbReference type="Google" id="ProtNLM"/>
    </source>
</evidence>
<dbReference type="OrthoDB" id="9025980at2"/>
<dbReference type="InterPro" id="IPR006311">
    <property type="entry name" value="TAT_signal"/>
</dbReference>
<dbReference type="Gene3D" id="2.60.120.260">
    <property type="entry name" value="Galactose-binding domain-like"/>
    <property type="match status" value="1"/>
</dbReference>
<dbReference type="PROSITE" id="PS51318">
    <property type="entry name" value="TAT"/>
    <property type="match status" value="1"/>
</dbReference>